<feature type="transmembrane region" description="Helical" evidence="8">
    <location>
        <begin position="32"/>
        <end position="53"/>
    </location>
</feature>
<protein>
    <submittedName>
        <fullName evidence="10">Cation:proton antiporter</fullName>
    </submittedName>
</protein>
<keyword evidence="5 8" id="KW-0812">Transmembrane</keyword>
<feature type="transmembrane region" description="Helical" evidence="8">
    <location>
        <begin position="119"/>
        <end position="138"/>
    </location>
</feature>
<evidence type="ECO:0000256" key="3">
    <source>
        <dbReference type="ARBA" id="ARBA00022448"/>
    </source>
</evidence>
<feature type="transmembrane region" description="Helical" evidence="8">
    <location>
        <begin position="92"/>
        <end position="113"/>
    </location>
</feature>
<proteinExistence type="inferred from homology"/>
<feature type="transmembrane region" description="Helical" evidence="8">
    <location>
        <begin position="6"/>
        <end position="25"/>
    </location>
</feature>
<dbReference type="EMBL" id="JAUKPO010000004">
    <property type="protein sequence ID" value="MDO1446643.1"/>
    <property type="molecule type" value="Genomic_DNA"/>
</dbReference>
<feature type="transmembrane region" description="Helical" evidence="8">
    <location>
        <begin position="150"/>
        <end position="175"/>
    </location>
</feature>
<evidence type="ECO:0000256" key="5">
    <source>
        <dbReference type="ARBA" id="ARBA00022692"/>
    </source>
</evidence>
<dbReference type="InterPro" id="IPR006037">
    <property type="entry name" value="RCK_C"/>
</dbReference>
<feature type="transmembrane region" description="Helical" evidence="8">
    <location>
        <begin position="59"/>
        <end position="80"/>
    </location>
</feature>
<feature type="transmembrane region" description="Helical" evidence="8">
    <location>
        <begin position="527"/>
        <end position="545"/>
    </location>
</feature>
<dbReference type="RefSeq" id="WP_302037440.1">
    <property type="nucleotide sequence ID" value="NZ_JAUKPO010000004.1"/>
</dbReference>
<keyword evidence="11" id="KW-1185">Reference proteome</keyword>
<dbReference type="SUPFAM" id="SSF116726">
    <property type="entry name" value="TrkA C-terminal domain-like"/>
    <property type="match status" value="2"/>
</dbReference>
<keyword evidence="4" id="KW-0630">Potassium</keyword>
<dbReference type="PANTHER" id="PTHR42751">
    <property type="entry name" value="SODIUM/HYDROGEN EXCHANGER FAMILY/TRKA DOMAIN PROTEIN"/>
    <property type="match status" value="1"/>
</dbReference>
<dbReference type="InterPro" id="IPR006153">
    <property type="entry name" value="Cation/H_exchanger_TM"/>
</dbReference>
<accession>A0ABT8R3H7</accession>
<keyword evidence="3" id="KW-0813">Transport</keyword>
<feature type="transmembrane region" description="Helical" evidence="8">
    <location>
        <begin position="423"/>
        <end position="449"/>
    </location>
</feature>
<dbReference type="Gene3D" id="3.30.70.1450">
    <property type="entry name" value="Regulator of K+ conductance, C-terminal domain"/>
    <property type="match status" value="2"/>
</dbReference>
<feature type="transmembrane region" description="Helical" evidence="8">
    <location>
        <begin position="274"/>
        <end position="293"/>
    </location>
</feature>
<feature type="transmembrane region" description="Helical" evidence="8">
    <location>
        <begin position="461"/>
        <end position="480"/>
    </location>
</feature>
<evidence type="ECO:0000313" key="10">
    <source>
        <dbReference type="EMBL" id="MDO1446643.1"/>
    </source>
</evidence>
<comment type="caution">
    <text evidence="10">The sequence shown here is derived from an EMBL/GenBank/DDBJ whole genome shotgun (WGS) entry which is preliminary data.</text>
</comment>
<comment type="similarity">
    <text evidence="2">Belongs to the monovalent cation:proton antiporter 2 (CPA2) transporter (TC 2.A.37) family.</text>
</comment>
<evidence type="ECO:0000256" key="1">
    <source>
        <dbReference type="ARBA" id="ARBA00004141"/>
    </source>
</evidence>
<keyword evidence="6 8" id="KW-1133">Transmembrane helix</keyword>
<dbReference type="PROSITE" id="PS51202">
    <property type="entry name" value="RCK_C"/>
    <property type="match status" value="2"/>
</dbReference>
<feature type="domain" description="RCK C-terminal" evidence="9">
    <location>
        <begin position="580"/>
        <end position="664"/>
    </location>
</feature>
<dbReference type="Proteomes" id="UP001168528">
    <property type="component" value="Unassembled WGS sequence"/>
</dbReference>
<feature type="transmembrane region" description="Helical" evidence="8">
    <location>
        <begin position="299"/>
        <end position="320"/>
    </location>
</feature>
<evidence type="ECO:0000256" key="6">
    <source>
        <dbReference type="ARBA" id="ARBA00022989"/>
    </source>
</evidence>
<dbReference type="InterPro" id="IPR038770">
    <property type="entry name" value="Na+/solute_symporter_sf"/>
</dbReference>
<dbReference type="Gene3D" id="1.20.1530.20">
    <property type="match status" value="1"/>
</dbReference>
<gene>
    <name evidence="10" type="ORF">Q0590_10300</name>
</gene>
<feature type="transmembrane region" description="Helical" evidence="8">
    <location>
        <begin position="358"/>
        <end position="378"/>
    </location>
</feature>
<name>A0ABT8R3H7_9BACT</name>
<feature type="transmembrane region" description="Helical" evidence="8">
    <location>
        <begin position="222"/>
        <end position="238"/>
    </location>
</feature>
<evidence type="ECO:0000256" key="8">
    <source>
        <dbReference type="SAM" id="Phobius"/>
    </source>
</evidence>
<evidence type="ECO:0000259" key="9">
    <source>
        <dbReference type="PROSITE" id="PS51202"/>
    </source>
</evidence>
<feature type="transmembrane region" description="Helical" evidence="8">
    <location>
        <begin position="187"/>
        <end position="210"/>
    </location>
</feature>
<evidence type="ECO:0000256" key="2">
    <source>
        <dbReference type="ARBA" id="ARBA00005551"/>
    </source>
</evidence>
<dbReference type="InterPro" id="IPR036721">
    <property type="entry name" value="RCK_C_sf"/>
</dbReference>
<keyword evidence="7 8" id="KW-0472">Membrane</keyword>
<organism evidence="10 11">
    <name type="scientific">Rhodocytophaga aerolata</name>
    <dbReference type="NCBI Taxonomy" id="455078"/>
    <lineage>
        <taxon>Bacteria</taxon>
        <taxon>Pseudomonadati</taxon>
        <taxon>Bacteroidota</taxon>
        <taxon>Cytophagia</taxon>
        <taxon>Cytophagales</taxon>
        <taxon>Rhodocytophagaceae</taxon>
        <taxon>Rhodocytophaga</taxon>
    </lineage>
</organism>
<dbReference type="PANTHER" id="PTHR42751:SF3">
    <property type="entry name" value="SODIUM_GLUTAMATE SYMPORTER"/>
    <property type="match status" value="1"/>
</dbReference>
<evidence type="ECO:0000313" key="11">
    <source>
        <dbReference type="Proteomes" id="UP001168528"/>
    </source>
</evidence>
<feature type="domain" description="RCK C-terminal" evidence="9">
    <location>
        <begin position="665"/>
        <end position="750"/>
    </location>
</feature>
<dbReference type="Pfam" id="PF00999">
    <property type="entry name" value="Na_H_Exchanger"/>
    <property type="match status" value="1"/>
</dbReference>
<comment type="subcellular location">
    <subcellularLocation>
        <location evidence="1">Membrane</location>
        <topology evidence="1">Multi-pass membrane protein</topology>
    </subcellularLocation>
</comment>
<evidence type="ECO:0000256" key="4">
    <source>
        <dbReference type="ARBA" id="ARBA00022538"/>
    </source>
</evidence>
<keyword evidence="4" id="KW-0633">Potassium transport</keyword>
<evidence type="ECO:0000256" key="7">
    <source>
        <dbReference type="ARBA" id="ARBA00023136"/>
    </source>
</evidence>
<dbReference type="Pfam" id="PF02080">
    <property type="entry name" value="TrkA_C"/>
    <property type="match status" value="2"/>
</dbReference>
<reference evidence="10" key="1">
    <citation type="submission" date="2023-07" db="EMBL/GenBank/DDBJ databases">
        <title>The genome sequence of Rhodocytophaga aerolata KACC 12507.</title>
        <authorList>
            <person name="Zhang X."/>
        </authorList>
    </citation>
    <scope>NUCLEOTIDE SEQUENCE</scope>
    <source>
        <strain evidence="10">KACC 12507</strain>
    </source>
</reference>
<feature type="transmembrane region" description="Helical" evidence="8">
    <location>
        <begin position="501"/>
        <end position="521"/>
    </location>
</feature>
<sequence>MAHVPQLIIDLALILGAAGVTTLVFKKLKQPLVLGYILAGLLVGPNFPIFPTIADPETIRIWAEIGVIFLLFGLGLEFSFKKLVKVGGSASITGLVEIGVMLVLGYLTGYWLGWSGMDSLFLGGIIAISSTTIIIRAFDELGLKTQQFAGLVFGILVIEDLVAILLLVLLSTLAVSQQFAGMELVVSILKLSFFLILWFLGGIYLIPSFLRINSRLITNETLLVISIALCLLMVILVTNAGFSAALGAFIMGSILAETLYAEKIEHLMQPVKDLFGAVFFVSVGMLIDLKILLEYAGPVAILSLVVILGKSLNVTFGALLSGQPLKQSLQTGMSMTQIGEFSFIIATLGLSLNVTSKFLYPIAVAVSAITTFTTPYMIRLAEPLYHQIDKRLPLRWRNFLNNYSTSTQTIVAVNDWKQVLRTFAGILVTNTVVIVGIVLLCTNIVAPFFKRNFFDNLWSEALTAILALALITPFLWALSIRKIRTHSYNTLWKNRRFNRGPLVAMEAGRLILGVVLVGFLLDRLFSPVVALLGAIVLIVVILPVFTQKLQETYARIEKRFLYNLNARELAQTNGKVNNGSATKSLLPWDAHIAHFEVSPESECIGKSLQKLSFRERYGVNIAQIERGKKSIYVPRGHEQIFPFDKLTVVGTDEQLKKFKQVVDPPQIEPAPLPPEVILKQLVVDHTFPFLGMSIRNSDIRNRTHGLIIGIERNGNRILNPDPATIFEKGDIVWLSGDKQLIKSLEEYAEHVVETKQH</sequence>
<keyword evidence="4" id="KW-0406">Ion transport</keyword>